<dbReference type="EMBL" id="JAAXYO010000066">
    <property type="protein sequence ID" value="MBU2787781.1"/>
    <property type="molecule type" value="Genomic_DNA"/>
</dbReference>
<proteinExistence type="predicted"/>
<evidence type="ECO:0000313" key="2">
    <source>
        <dbReference type="EMBL" id="MBU2787781.1"/>
    </source>
</evidence>
<protein>
    <submittedName>
        <fullName evidence="2">Histidine phosphatase family protein</fullName>
    </submittedName>
</protein>
<sequence length="195" mass="22352">MKHEKIRSITMVRHGETEWSKSGQHTSSTDIDLTEEGREQAKALWTHFAEGEHHFDGIYTSPLRRARHTAVLAGFAPEAHEALYEWRYGRYEGKTTPEIHQENPDWTIFRCGAPEGENGEQVQERCRQLLQDWEDAGHEHVLCFAHGHILRALACCWLGLGLEFGDHLHLDAASISRLGWEHTSPAIVLWNQRLA</sequence>
<reference evidence="2" key="1">
    <citation type="journal article" date="2021" name="ISME J.">
        <title>Genomic evolution of the class Acidithiobacillia: deep-branching Proteobacteria living in extreme acidic conditions.</title>
        <authorList>
            <person name="Moya-Beltran A."/>
            <person name="Beard S."/>
            <person name="Rojas-Villalobos C."/>
            <person name="Issotta F."/>
            <person name="Gallardo Y."/>
            <person name="Ulloa R."/>
            <person name="Giaveno A."/>
            <person name="Degli Esposti M."/>
            <person name="Johnson D.B."/>
            <person name="Quatrini R."/>
        </authorList>
    </citation>
    <scope>NUCLEOTIDE SEQUENCE</scope>
    <source>
        <strain evidence="2">VAN18-1</strain>
    </source>
</reference>
<dbReference type="Proteomes" id="UP001197378">
    <property type="component" value="Unassembled WGS sequence"/>
</dbReference>
<dbReference type="PANTHER" id="PTHR48100">
    <property type="entry name" value="BROAD-SPECIFICITY PHOSPHATASE YOR283W-RELATED"/>
    <property type="match status" value="1"/>
</dbReference>
<keyword evidence="3" id="KW-1185">Reference proteome</keyword>
<dbReference type="GO" id="GO:0016791">
    <property type="term" value="F:phosphatase activity"/>
    <property type="evidence" value="ECO:0007669"/>
    <property type="project" value="TreeGrafter"/>
</dbReference>
<dbReference type="PANTHER" id="PTHR48100:SF15">
    <property type="entry name" value="SEDOHEPTULOSE 1,7-BISPHOSPHATASE"/>
    <property type="match status" value="1"/>
</dbReference>
<comment type="caution">
    <text evidence="2">The sequence shown here is derived from an EMBL/GenBank/DDBJ whole genome shotgun (WGS) entry which is preliminary data.</text>
</comment>
<dbReference type="SMART" id="SM00855">
    <property type="entry name" value="PGAM"/>
    <property type="match status" value="1"/>
</dbReference>
<dbReference type="RefSeq" id="WP_215873086.1">
    <property type="nucleotide sequence ID" value="NZ_JAAXYO010000066.1"/>
</dbReference>
<evidence type="ECO:0000313" key="3">
    <source>
        <dbReference type="Proteomes" id="UP001197378"/>
    </source>
</evidence>
<name>A0AAE2YPV4_9PROT</name>
<organism evidence="2 3">
    <name type="scientific">Igneacidithiobacillus copahuensis</name>
    <dbReference type="NCBI Taxonomy" id="2724909"/>
    <lineage>
        <taxon>Bacteria</taxon>
        <taxon>Pseudomonadati</taxon>
        <taxon>Pseudomonadota</taxon>
        <taxon>Acidithiobacillia</taxon>
        <taxon>Acidithiobacillales</taxon>
        <taxon>Acidithiobacillaceae</taxon>
        <taxon>Igneacidithiobacillus</taxon>
    </lineage>
</organism>
<feature type="binding site" evidence="1">
    <location>
        <position position="65"/>
    </location>
    <ligand>
        <name>substrate</name>
    </ligand>
</feature>
<dbReference type="SUPFAM" id="SSF53254">
    <property type="entry name" value="Phosphoglycerate mutase-like"/>
    <property type="match status" value="1"/>
</dbReference>
<dbReference type="InterPro" id="IPR029033">
    <property type="entry name" value="His_PPase_superfam"/>
</dbReference>
<dbReference type="Pfam" id="PF00300">
    <property type="entry name" value="His_Phos_1"/>
    <property type="match status" value="1"/>
</dbReference>
<dbReference type="InterPro" id="IPR013078">
    <property type="entry name" value="His_Pase_superF_clade-1"/>
</dbReference>
<accession>A0AAE2YPV4</accession>
<dbReference type="Gene3D" id="3.40.50.1240">
    <property type="entry name" value="Phosphoglycerate mutase-like"/>
    <property type="match status" value="1"/>
</dbReference>
<evidence type="ECO:0000256" key="1">
    <source>
        <dbReference type="PIRSR" id="PIRSR613078-2"/>
    </source>
</evidence>
<gene>
    <name evidence="2" type="ORF">HFQ13_06125</name>
</gene>
<dbReference type="CDD" id="cd07067">
    <property type="entry name" value="HP_PGM_like"/>
    <property type="match status" value="1"/>
</dbReference>
<dbReference type="InterPro" id="IPR050275">
    <property type="entry name" value="PGM_Phosphatase"/>
</dbReference>
<dbReference type="AlphaFoldDB" id="A0AAE2YPV4"/>